<dbReference type="PANTHER" id="PTHR11697:SF230">
    <property type="entry name" value="ZINC FINGER, MYM DOMAIN CONTAINING 1"/>
    <property type="match status" value="1"/>
</dbReference>
<evidence type="ECO:0000313" key="2">
    <source>
        <dbReference type="Proteomes" id="UP001454036"/>
    </source>
</evidence>
<keyword evidence="2" id="KW-1185">Reference proteome</keyword>
<dbReference type="Proteomes" id="UP001454036">
    <property type="component" value="Unassembled WGS sequence"/>
</dbReference>
<reference evidence="1 2" key="1">
    <citation type="submission" date="2024-01" db="EMBL/GenBank/DDBJ databases">
        <title>The complete chloroplast genome sequence of Lithospermum erythrorhizon: insights into the phylogenetic relationship among Boraginaceae species and the maternal lineages of purple gromwells.</title>
        <authorList>
            <person name="Okada T."/>
            <person name="Watanabe K."/>
        </authorList>
    </citation>
    <scope>NUCLEOTIDE SEQUENCE [LARGE SCALE GENOMIC DNA]</scope>
</reference>
<dbReference type="EMBL" id="BAABME010019053">
    <property type="protein sequence ID" value="GAA0155886.1"/>
    <property type="molecule type" value="Genomic_DNA"/>
</dbReference>
<evidence type="ECO:0000313" key="1">
    <source>
        <dbReference type="EMBL" id="GAA0155886.1"/>
    </source>
</evidence>
<dbReference type="InterPro" id="IPR055298">
    <property type="entry name" value="AtLOH3-like"/>
</dbReference>
<comment type="caution">
    <text evidence="1">The sequence shown here is derived from an EMBL/GenBank/DDBJ whole genome shotgun (WGS) entry which is preliminary data.</text>
</comment>
<gene>
    <name evidence="1" type="ORF">LIER_38176</name>
</gene>
<dbReference type="PANTHER" id="PTHR11697">
    <property type="entry name" value="GENERAL TRANSCRIPTION FACTOR 2-RELATED ZINC FINGER PROTEIN"/>
    <property type="match status" value="1"/>
</dbReference>
<sequence>MKRYYKVLPKNEEASGISSSSTDQREVLAANATTNVEAQPQYEIINNGIGFLTLAPVNVGDTRWADILVSLVKLFPHVILVLEKLQDIGASSGRNEARGLQYDMESFEFVFILHLMTKVLGIIPDLNDMLFSHDQSLLKALELGSITKKQLVEYRDDGWEEFFNEVASACDKWDLNVPHMNAECTKGLRTISQRPRISNLLHYKLNCFYDILDMQLKELDDRFNDENNELLSCIACLSPCKSFEDFDKKSLLRMTELYPHEFAGIDVAVLSDQFECYITDVRSDARFSGLQGIADYFRKLIQTKKHKAYPSVYLLLRLALVLPTAAPSVGRVFSATGFVKRQAKKRMFDQYMKNCLVTAVEMDLFDTISDDVIIDRFQSMKFR</sequence>
<name>A0AAV3PYW8_LITER</name>
<organism evidence="1 2">
    <name type="scientific">Lithospermum erythrorhizon</name>
    <name type="common">Purple gromwell</name>
    <name type="synonym">Lithospermum officinale var. erythrorhizon</name>
    <dbReference type="NCBI Taxonomy" id="34254"/>
    <lineage>
        <taxon>Eukaryota</taxon>
        <taxon>Viridiplantae</taxon>
        <taxon>Streptophyta</taxon>
        <taxon>Embryophyta</taxon>
        <taxon>Tracheophyta</taxon>
        <taxon>Spermatophyta</taxon>
        <taxon>Magnoliopsida</taxon>
        <taxon>eudicotyledons</taxon>
        <taxon>Gunneridae</taxon>
        <taxon>Pentapetalae</taxon>
        <taxon>asterids</taxon>
        <taxon>lamiids</taxon>
        <taxon>Boraginales</taxon>
        <taxon>Boraginaceae</taxon>
        <taxon>Boraginoideae</taxon>
        <taxon>Lithospermeae</taxon>
        <taxon>Lithospermum</taxon>
    </lineage>
</organism>
<protein>
    <recommendedName>
        <fullName evidence="3">HAT C-terminal dimerisation domain-containing protein</fullName>
    </recommendedName>
</protein>
<proteinExistence type="predicted"/>
<accession>A0AAV3PYW8</accession>
<evidence type="ECO:0008006" key="3">
    <source>
        <dbReference type="Google" id="ProtNLM"/>
    </source>
</evidence>
<dbReference type="AlphaFoldDB" id="A0AAV3PYW8"/>